<evidence type="ECO:0000256" key="4">
    <source>
        <dbReference type="ARBA" id="ARBA00023002"/>
    </source>
</evidence>
<proteinExistence type="predicted"/>
<dbReference type="Gene3D" id="3.90.380.10">
    <property type="entry name" value="Naphthalene 1,2-dioxygenase Alpha Subunit, Chain A, domain 1"/>
    <property type="match status" value="1"/>
</dbReference>
<sequence>MYHATNSQPALLPSNWYTDPSIHDRERIALRQAGWQLVTTTTELSKPGDYQALDRLGVPLIVRNHDGELVALRNVCAHRQCQLVTEGGGHAKELKCPYHGWQYGGDGRTRKIPAAKNFPHFDRELYRLGSFPVRVVGQLVFVNLSGGASQGADESDLATLGDDDWVSDFAANTDATSWRQVLQEELEYPCDWKIPIEGSLESYHLSEVHSQTFGSDPGESESTHELMAWGTRFRTDARDDSFLARMEERVMRWMVGEFGPHYQHVHVFPNIMASFTDTMSLVYQITPIGISTSKMTVFGFTRRPKRSGVVGKMVANGLGRSAASMARKVLAEDAAIFPRVQAGMDSAGAAGMNEKASRIFGRCEERLHAFHVHWNASMKAESMKSNKDSLEDHHE</sequence>
<comment type="caution">
    <text evidence="8">The sequence shown here is derived from an EMBL/GenBank/DDBJ whole genome shotgun (WGS) entry which is preliminary data.</text>
</comment>
<accession>A0A0J1B738</accession>
<dbReference type="Pfam" id="PF00848">
    <property type="entry name" value="Ring_hydroxyl_A"/>
    <property type="match status" value="1"/>
</dbReference>
<dbReference type="SUPFAM" id="SSF55961">
    <property type="entry name" value="Bet v1-like"/>
    <property type="match status" value="1"/>
</dbReference>
<dbReference type="Proteomes" id="UP000036367">
    <property type="component" value="Unassembled WGS sequence"/>
</dbReference>
<keyword evidence="5" id="KW-0408">Iron</keyword>
<dbReference type="RefSeq" id="WP_047816572.1">
    <property type="nucleotide sequence ID" value="NZ_LECT01000044.1"/>
</dbReference>
<evidence type="ECO:0000256" key="3">
    <source>
        <dbReference type="ARBA" id="ARBA00022723"/>
    </source>
</evidence>
<keyword evidence="9" id="KW-1185">Reference proteome</keyword>
<comment type="cofactor">
    <cofactor evidence="1">
        <name>Fe cation</name>
        <dbReference type="ChEBI" id="CHEBI:24875"/>
    </cofactor>
</comment>
<keyword evidence="3" id="KW-0479">Metal-binding</keyword>
<dbReference type="OrthoDB" id="9800776at2"/>
<dbReference type="Gene3D" id="2.102.10.10">
    <property type="entry name" value="Rieske [2Fe-2S] iron-sulphur domain"/>
    <property type="match status" value="1"/>
</dbReference>
<evidence type="ECO:0000313" key="8">
    <source>
        <dbReference type="EMBL" id="KLU02552.1"/>
    </source>
</evidence>
<dbReference type="PATRIC" id="fig|595434.4.peg.5334"/>
<feature type="domain" description="Rieske" evidence="7">
    <location>
        <begin position="35"/>
        <end position="142"/>
    </location>
</feature>
<dbReference type="InterPro" id="IPR017941">
    <property type="entry name" value="Rieske_2Fe-2S"/>
</dbReference>
<dbReference type="InterPro" id="IPR015879">
    <property type="entry name" value="Ring_hydroxy_dOase_asu_C_dom"/>
</dbReference>
<evidence type="ECO:0000256" key="5">
    <source>
        <dbReference type="ARBA" id="ARBA00023004"/>
    </source>
</evidence>
<evidence type="ECO:0000256" key="1">
    <source>
        <dbReference type="ARBA" id="ARBA00001962"/>
    </source>
</evidence>
<keyword evidence="6" id="KW-0411">Iron-sulfur</keyword>
<dbReference type="GO" id="GO:0051537">
    <property type="term" value="F:2 iron, 2 sulfur cluster binding"/>
    <property type="evidence" value="ECO:0007669"/>
    <property type="project" value="UniProtKB-KW"/>
</dbReference>
<dbReference type="AlphaFoldDB" id="A0A0J1B738"/>
<keyword evidence="2" id="KW-0001">2Fe-2S</keyword>
<dbReference type="InterPro" id="IPR036922">
    <property type="entry name" value="Rieske_2Fe-2S_sf"/>
</dbReference>
<dbReference type="InterPro" id="IPR001663">
    <property type="entry name" value="Rng_hydr_dOase-A"/>
</dbReference>
<dbReference type="PANTHER" id="PTHR43756">
    <property type="entry name" value="CHOLINE MONOOXYGENASE, CHLOROPLASTIC"/>
    <property type="match status" value="1"/>
</dbReference>
<dbReference type="PROSITE" id="PS51296">
    <property type="entry name" value="RIESKE"/>
    <property type="match status" value="1"/>
</dbReference>
<dbReference type="STRING" id="595434.RISK_005618"/>
<evidence type="ECO:0000313" key="9">
    <source>
        <dbReference type="Proteomes" id="UP000036367"/>
    </source>
</evidence>
<reference evidence="8" key="1">
    <citation type="submission" date="2015-05" db="EMBL/GenBank/DDBJ databases">
        <title>Permanent draft genome of Rhodopirellula islandicus K833.</title>
        <authorList>
            <person name="Kizina J."/>
            <person name="Richter M."/>
            <person name="Glockner F.O."/>
            <person name="Harder J."/>
        </authorList>
    </citation>
    <scope>NUCLEOTIDE SEQUENCE [LARGE SCALE GENOMIC DNA]</scope>
    <source>
        <strain evidence="8">K833</strain>
    </source>
</reference>
<dbReference type="GO" id="GO:0016491">
    <property type="term" value="F:oxidoreductase activity"/>
    <property type="evidence" value="ECO:0007669"/>
    <property type="project" value="UniProtKB-KW"/>
</dbReference>
<protein>
    <submittedName>
        <fullName evidence="8">Rieske (2Fe-2S) protein</fullName>
    </submittedName>
</protein>
<gene>
    <name evidence="8" type="ORF">RISK_005618</name>
</gene>
<dbReference type="GO" id="GO:0005506">
    <property type="term" value="F:iron ion binding"/>
    <property type="evidence" value="ECO:0007669"/>
    <property type="project" value="InterPro"/>
</dbReference>
<dbReference type="CDD" id="cd03469">
    <property type="entry name" value="Rieske_RO_Alpha_N"/>
    <property type="match status" value="1"/>
</dbReference>
<dbReference type="PRINTS" id="PR00090">
    <property type="entry name" value="RNGDIOXGNASE"/>
</dbReference>
<dbReference type="SUPFAM" id="SSF50022">
    <property type="entry name" value="ISP domain"/>
    <property type="match status" value="1"/>
</dbReference>
<dbReference type="EMBL" id="LECT01000044">
    <property type="protein sequence ID" value="KLU02552.1"/>
    <property type="molecule type" value="Genomic_DNA"/>
</dbReference>
<evidence type="ECO:0000256" key="6">
    <source>
        <dbReference type="ARBA" id="ARBA00023014"/>
    </source>
</evidence>
<keyword evidence="4" id="KW-0560">Oxidoreductase</keyword>
<evidence type="ECO:0000256" key="2">
    <source>
        <dbReference type="ARBA" id="ARBA00022714"/>
    </source>
</evidence>
<dbReference type="Pfam" id="PF00355">
    <property type="entry name" value="Rieske"/>
    <property type="match status" value="1"/>
</dbReference>
<evidence type="ECO:0000259" key="7">
    <source>
        <dbReference type="PROSITE" id="PS51296"/>
    </source>
</evidence>
<organism evidence="8 9">
    <name type="scientific">Rhodopirellula islandica</name>
    <dbReference type="NCBI Taxonomy" id="595434"/>
    <lineage>
        <taxon>Bacteria</taxon>
        <taxon>Pseudomonadati</taxon>
        <taxon>Planctomycetota</taxon>
        <taxon>Planctomycetia</taxon>
        <taxon>Pirellulales</taxon>
        <taxon>Pirellulaceae</taxon>
        <taxon>Rhodopirellula</taxon>
    </lineage>
</organism>
<name>A0A0J1B738_RHOIS</name>
<dbReference type="PANTHER" id="PTHR43756:SF5">
    <property type="entry name" value="CHOLINE MONOOXYGENASE, CHLOROPLASTIC"/>
    <property type="match status" value="1"/>
</dbReference>
<dbReference type="CDD" id="cd00680">
    <property type="entry name" value="RHO_alpha_C"/>
    <property type="match status" value="1"/>
</dbReference>